<organism evidence="2 3">
    <name type="scientific">Phaeovulum veldkampii DSM 11550</name>
    <dbReference type="NCBI Taxonomy" id="1185920"/>
    <lineage>
        <taxon>Bacteria</taxon>
        <taxon>Pseudomonadati</taxon>
        <taxon>Pseudomonadota</taxon>
        <taxon>Alphaproteobacteria</taxon>
        <taxon>Rhodobacterales</taxon>
        <taxon>Paracoccaceae</taxon>
        <taxon>Phaeovulum</taxon>
    </lineage>
</organism>
<feature type="chain" id="PRO_5015498989" description="YHS domain-containing protein" evidence="1">
    <location>
        <begin position="32"/>
        <end position="152"/>
    </location>
</feature>
<feature type="signal peptide" evidence="1">
    <location>
        <begin position="1"/>
        <end position="31"/>
    </location>
</feature>
<evidence type="ECO:0008006" key="4">
    <source>
        <dbReference type="Google" id="ProtNLM"/>
    </source>
</evidence>
<evidence type="ECO:0000313" key="3">
    <source>
        <dbReference type="Proteomes" id="UP000241899"/>
    </source>
</evidence>
<keyword evidence="1" id="KW-0732">Signal</keyword>
<accession>A0A2T4JK21</accession>
<gene>
    <name evidence="2" type="ORF">C5F46_04830</name>
</gene>
<dbReference type="Proteomes" id="UP000241899">
    <property type="component" value="Unassembled WGS sequence"/>
</dbReference>
<dbReference type="OrthoDB" id="344729at2"/>
<name>A0A2T4JK21_9RHOB</name>
<protein>
    <recommendedName>
        <fullName evidence="4">YHS domain-containing protein</fullName>
    </recommendedName>
</protein>
<dbReference type="NCBIfam" id="NF041384">
    <property type="entry name" value="YHS_seleno_dom"/>
    <property type="match status" value="1"/>
</dbReference>
<sequence>MMTFAMLPARLAVAVFAVGLTLALAGQPLRADPPAHENWAVAGYDPVAYFTQGVPQPGLRAYALKWRGAIWLFATPESRAAFEADPAAYLPQFGGHCVVSVSDGHPAPGDPRLFVIRDGRLYLLGSAEAKARLAAQPDVIARAQAAWRQTGD</sequence>
<evidence type="ECO:0000256" key="1">
    <source>
        <dbReference type="SAM" id="SignalP"/>
    </source>
</evidence>
<comment type="caution">
    <text evidence="2">The sequence shown here is derived from an EMBL/GenBank/DDBJ whole genome shotgun (WGS) entry which is preliminary data.</text>
</comment>
<reference evidence="2 3" key="1">
    <citation type="submission" date="2018-03" db="EMBL/GenBank/DDBJ databases">
        <title>Rhodobacter veldkampii.</title>
        <authorList>
            <person name="Meyer T.E."/>
            <person name="Miller S."/>
            <person name="Lodha T."/>
            <person name="Gandham S."/>
            <person name="Chintalapati S."/>
            <person name="Chintalapati V.R."/>
        </authorList>
    </citation>
    <scope>NUCLEOTIDE SEQUENCE [LARGE SCALE GENOMIC DNA]</scope>
    <source>
        <strain evidence="2 3">DSM 11550</strain>
    </source>
</reference>
<dbReference type="EMBL" id="PZKF01000008">
    <property type="protein sequence ID" value="PTE18270.1"/>
    <property type="molecule type" value="Genomic_DNA"/>
</dbReference>
<proteinExistence type="predicted"/>
<keyword evidence="3" id="KW-1185">Reference proteome</keyword>
<dbReference type="AlphaFoldDB" id="A0A2T4JK21"/>
<dbReference type="RefSeq" id="WP_107324232.1">
    <property type="nucleotide sequence ID" value="NZ_NHSP01000024.1"/>
</dbReference>
<evidence type="ECO:0000313" key="2">
    <source>
        <dbReference type="EMBL" id="PTE18270.1"/>
    </source>
</evidence>